<evidence type="ECO:0000259" key="1">
    <source>
        <dbReference type="PROSITE" id="PS50943"/>
    </source>
</evidence>
<dbReference type="Gene3D" id="1.10.260.40">
    <property type="entry name" value="lambda repressor-like DNA-binding domains"/>
    <property type="match status" value="1"/>
</dbReference>
<proteinExistence type="predicted"/>
<dbReference type="SUPFAM" id="SSF47413">
    <property type="entry name" value="lambda repressor-like DNA-binding domains"/>
    <property type="match status" value="1"/>
</dbReference>
<dbReference type="RefSeq" id="WP_015823223.1">
    <property type="nucleotide sequence ID" value="NZ_CP019322.1"/>
</dbReference>
<dbReference type="GO" id="GO:0003677">
    <property type="term" value="F:DNA binding"/>
    <property type="evidence" value="ECO:0007669"/>
    <property type="project" value="InterPro"/>
</dbReference>
<dbReference type="GeneID" id="72990589"/>
<gene>
    <name evidence="2" type="ORF">BK022_17330</name>
    <name evidence="3" type="ORF">TK0001_2826</name>
</gene>
<reference evidence="3" key="2">
    <citation type="submission" date="2017-10" db="EMBL/GenBank/DDBJ databases">
        <authorList>
            <person name="Banno H."/>
            <person name="Chua N.-H."/>
        </authorList>
    </citation>
    <scope>NUCLEOTIDE SEQUENCE [LARGE SCALE GENOMIC DNA]</scope>
    <source>
        <strain evidence="3">TK 0001</strain>
    </source>
</reference>
<name>A0A1S1P502_METEX</name>
<evidence type="ECO:0000313" key="3">
    <source>
        <dbReference type="EMBL" id="SOR29428.1"/>
    </source>
</evidence>
<organism evidence="2 4">
    <name type="scientific">Methylorubrum extorquens</name>
    <name type="common">Methylobacterium dichloromethanicum</name>
    <name type="synonym">Methylobacterium extorquens</name>
    <dbReference type="NCBI Taxonomy" id="408"/>
    <lineage>
        <taxon>Bacteria</taxon>
        <taxon>Pseudomonadati</taxon>
        <taxon>Pseudomonadota</taxon>
        <taxon>Alphaproteobacteria</taxon>
        <taxon>Hyphomicrobiales</taxon>
        <taxon>Methylobacteriaceae</taxon>
        <taxon>Methylorubrum</taxon>
    </lineage>
</organism>
<dbReference type="AlphaFoldDB" id="A0A1S1P502"/>
<dbReference type="InterPro" id="IPR001387">
    <property type="entry name" value="Cro/C1-type_HTH"/>
</dbReference>
<evidence type="ECO:0000313" key="2">
    <source>
        <dbReference type="EMBL" id="OHV15672.1"/>
    </source>
</evidence>
<accession>A0A1S1P502</accession>
<protein>
    <submittedName>
        <fullName evidence="2 3">Transcriptional regulator</fullName>
    </submittedName>
</protein>
<dbReference type="InterPro" id="IPR010982">
    <property type="entry name" value="Lambda_DNA-bd_dom_sf"/>
</dbReference>
<dbReference type="Proteomes" id="UP000233769">
    <property type="component" value="Chromosome tk0001"/>
</dbReference>
<sequence>MTIVRTRTPSGEAIVILPEAEFERLRELAEDMLDTRTLDASERRLAAGEEELLSEDDLAALRRAPSPLAFWRGRRGVAADVLAQLCAVEPSLLAAIERGGVTAEPALYQRLARALDVDVEDLAPEAAGA</sequence>
<reference evidence="2 4" key="1">
    <citation type="submission" date="2016-10" db="EMBL/GenBank/DDBJ databases">
        <title>Draft genome sequence of Methylobacterium extorquens CP3, a seed endophyte of Crotalaria pumila with plant growth-promoting and metal tolerance properties.</title>
        <authorList>
            <person name="Sanchez-Lopez A.S."/>
            <person name="Van Hamme J.D."/>
            <person name="Thijs S."/>
            <person name="Mcammond B.M."/>
            <person name="Stevens V."/>
            <person name="Gonzalez-Chavez M.D.C."/>
            <person name="Vangronsveld J."/>
        </authorList>
    </citation>
    <scope>NUCLEOTIDE SEQUENCE [LARGE SCALE GENOMIC DNA]</scope>
    <source>
        <strain evidence="2 4">CP3</strain>
    </source>
</reference>
<dbReference type="PROSITE" id="PS50943">
    <property type="entry name" value="HTH_CROC1"/>
    <property type="match status" value="1"/>
</dbReference>
<dbReference type="OMA" id="MTEMVTI"/>
<reference evidence="5" key="3">
    <citation type="submission" date="2017-10" db="EMBL/GenBank/DDBJ databases">
        <authorList>
            <person name="Regsiter A."/>
            <person name="William W."/>
        </authorList>
    </citation>
    <scope>NUCLEOTIDE SEQUENCE [LARGE SCALE GENOMIC DNA]</scope>
</reference>
<dbReference type="EMBL" id="LT962688">
    <property type="protein sequence ID" value="SOR29428.1"/>
    <property type="molecule type" value="Genomic_DNA"/>
</dbReference>
<dbReference type="Pfam" id="PF13560">
    <property type="entry name" value="HTH_31"/>
    <property type="match status" value="1"/>
</dbReference>
<dbReference type="Proteomes" id="UP000180215">
    <property type="component" value="Unassembled WGS sequence"/>
</dbReference>
<feature type="domain" description="HTH cro/C1-type" evidence="1">
    <location>
        <begin position="82"/>
        <end position="122"/>
    </location>
</feature>
<evidence type="ECO:0000313" key="5">
    <source>
        <dbReference type="Proteomes" id="UP000233769"/>
    </source>
</evidence>
<evidence type="ECO:0000313" key="4">
    <source>
        <dbReference type="Proteomes" id="UP000180215"/>
    </source>
</evidence>
<dbReference type="EMBL" id="MNAO01000230">
    <property type="protein sequence ID" value="OHV15672.1"/>
    <property type="molecule type" value="Genomic_DNA"/>
</dbReference>